<dbReference type="SUPFAM" id="SSF81631">
    <property type="entry name" value="PAP/OAS1 substrate-binding domain"/>
    <property type="match status" value="1"/>
</dbReference>
<proteinExistence type="predicted"/>
<dbReference type="Proteomes" id="UP001603857">
    <property type="component" value="Unassembled WGS sequence"/>
</dbReference>
<sequence>MSCPIEDNELKFPIWHPRDRSHHMPIIASSYNVSTSTLLVLMEQFQCGNQICGGANIVTVTTAAMRILRRLMNHRIVGR</sequence>
<accession>A0ABD1NJP6</accession>
<dbReference type="Gene3D" id="1.10.1410.10">
    <property type="match status" value="1"/>
</dbReference>
<name>A0ABD1NJP6_9FABA</name>
<reference evidence="1 2" key="1">
    <citation type="submission" date="2024-08" db="EMBL/GenBank/DDBJ databases">
        <title>Insights into the chromosomal genome structure of Flemingia macrophylla.</title>
        <authorList>
            <person name="Ding Y."/>
            <person name="Zhao Y."/>
            <person name="Bi W."/>
            <person name="Wu M."/>
            <person name="Zhao G."/>
            <person name="Gong Y."/>
            <person name="Li W."/>
            <person name="Zhang P."/>
        </authorList>
    </citation>
    <scope>NUCLEOTIDE SEQUENCE [LARGE SCALE GENOMIC DNA]</scope>
    <source>
        <strain evidence="1">DYQJB</strain>
        <tissue evidence="1">Leaf</tissue>
    </source>
</reference>
<gene>
    <name evidence="1" type="ORF">Fmac_002356</name>
</gene>
<protein>
    <submittedName>
        <fullName evidence="1">Uncharacterized protein</fullName>
    </submittedName>
</protein>
<keyword evidence="2" id="KW-1185">Reference proteome</keyword>
<comment type="caution">
    <text evidence="1">The sequence shown here is derived from an EMBL/GenBank/DDBJ whole genome shotgun (WGS) entry which is preliminary data.</text>
</comment>
<evidence type="ECO:0000313" key="2">
    <source>
        <dbReference type="Proteomes" id="UP001603857"/>
    </source>
</evidence>
<dbReference type="EMBL" id="JBGMDY010000001">
    <property type="protein sequence ID" value="KAL2348356.1"/>
    <property type="molecule type" value="Genomic_DNA"/>
</dbReference>
<organism evidence="1 2">
    <name type="scientific">Flemingia macrophylla</name>
    <dbReference type="NCBI Taxonomy" id="520843"/>
    <lineage>
        <taxon>Eukaryota</taxon>
        <taxon>Viridiplantae</taxon>
        <taxon>Streptophyta</taxon>
        <taxon>Embryophyta</taxon>
        <taxon>Tracheophyta</taxon>
        <taxon>Spermatophyta</taxon>
        <taxon>Magnoliopsida</taxon>
        <taxon>eudicotyledons</taxon>
        <taxon>Gunneridae</taxon>
        <taxon>Pentapetalae</taxon>
        <taxon>rosids</taxon>
        <taxon>fabids</taxon>
        <taxon>Fabales</taxon>
        <taxon>Fabaceae</taxon>
        <taxon>Papilionoideae</taxon>
        <taxon>50 kb inversion clade</taxon>
        <taxon>NPAAA clade</taxon>
        <taxon>indigoferoid/millettioid clade</taxon>
        <taxon>Phaseoleae</taxon>
        <taxon>Flemingia</taxon>
    </lineage>
</organism>
<dbReference type="AlphaFoldDB" id="A0ABD1NJP6"/>
<evidence type="ECO:0000313" key="1">
    <source>
        <dbReference type="EMBL" id="KAL2348356.1"/>
    </source>
</evidence>